<comment type="caution">
    <text evidence="2">The sequence shown here is derived from an EMBL/GenBank/DDBJ whole genome shotgun (WGS) entry which is preliminary data.</text>
</comment>
<gene>
    <name evidence="2" type="ORF">C449_10079</name>
</gene>
<evidence type="ECO:0000313" key="3">
    <source>
        <dbReference type="Proteomes" id="UP000011669"/>
    </source>
</evidence>
<keyword evidence="3" id="KW-1185">Reference proteome</keyword>
<name>M0MH09_9EURY</name>
<evidence type="ECO:0000259" key="1">
    <source>
        <dbReference type="Pfam" id="PF25921"/>
    </source>
</evidence>
<dbReference type="Proteomes" id="UP000011669">
    <property type="component" value="Unassembled WGS sequence"/>
</dbReference>
<dbReference type="InParanoid" id="M0MH09"/>
<feature type="domain" description="DUF7967" evidence="1">
    <location>
        <begin position="4"/>
        <end position="89"/>
    </location>
</feature>
<sequence>MPSEDDVRVWLVERGYNNRDLIVLKYATAEGDRVFRRELAAQAIDMDEVTAGKDVSPDNLEAVTETEVQERYAAEAHRMADEHDPDDTI</sequence>
<proteinExistence type="predicted"/>
<dbReference type="Pfam" id="PF25921">
    <property type="entry name" value="DUF7967"/>
    <property type="match status" value="1"/>
</dbReference>
<organism evidence="2 3">
    <name type="scientific">Halococcus saccharolyticus DSM 5350</name>
    <dbReference type="NCBI Taxonomy" id="1227455"/>
    <lineage>
        <taxon>Archaea</taxon>
        <taxon>Methanobacteriati</taxon>
        <taxon>Methanobacteriota</taxon>
        <taxon>Stenosarchaea group</taxon>
        <taxon>Halobacteria</taxon>
        <taxon>Halobacteriales</taxon>
        <taxon>Halococcaceae</taxon>
        <taxon>Halococcus</taxon>
    </lineage>
</organism>
<dbReference type="OrthoDB" id="197006at2157"/>
<dbReference type="STRING" id="1227455.C449_10079"/>
<dbReference type="EMBL" id="AOMD01000021">
    <property type="protein sequence ID" value="EMA44997.1"/>
    <property type="molecule type" value="Genomic_DNA"/>
</dbReference>
<dbReference type="RefSeq" id="WP_006077867.1">
    <property type="nucleotide sequence ID" value="NZ_AOMD01000021.1"/>
</dbReference>
<evidence type="ECO:0000313" key="2">
    <source>
        <dbReference type="EMBL" id="EMA44997.1"/>
    </source>
</evidence>
<protein>
    <recommendedName>
        <fullName evidence="1">DUF7967 domain-containing protein</fullName>
    </recommendedName>
</protein>
<dbReference type="InterPro" id="IPR058273">
    <property type="entry name" value="DUF7967"/>
</dbReference>
<accession>M0MH09</accession>
<reference evidence="2 3" key="1">
    <citation type="journal article" date="2014" name="PLoS Genet.">
        <title>Phylogenetically driven sequencing of extremely halophilic archaea reveals strategies for static and dynamic osmo-response.</title>
        <authorList>
            <person name="Becker E.A."/>
            <person name="Seitzer P.M."/>
            <person name="Tritt A."/>
            <person name="Larsen D."/>
            <person name="Krusor M."/>
            <person name="Yao A.I."/>
            <person name="Wu D."/>
            <person name="Madern D."/>
            <person name="Eisen J.A."/>
            <person name="Darling A.E."/>
            <person name="Facciotti M.T."/>
        </authorList>
    </citation>
    <scope>NUCLEOTIDE SEQUENCE [LARGE SCALE GENOMIC DNA]</scope>
    <source>
        <strain evidence="2 3">DSM 5350</strain>
    </source>
</reference>
<dbReference type="PATRIC" id="fig|1227455.4.peg.2062"/>
<dbReference type="AlphaFoldDB" id="M0MH09"/>